<evidence type="ECO:0000313" key="5">
    <source>
        <dbReference type="Proteomes" id="UP001597187"/>
    </source>
</evidence>
<keyword evidence="2" id="KW-1133">Transmembrane helix</keyword>
<keyword evidence="2" id="KW-0812">Transmembrane</keyword>
<dbReference type="Pfam" id="PF07705">
    <property type="entry name" value="CARDB"/>
    <property type="match status" value="1"/>
</dbReference>
<feature type="compositionally biased region" description="Polar residues" evidence="1">
    <location>
        <begin position="1685"/>
        <end position="1694"/>
    </location>
</feature>
<dbReference type="PROSITE" id="PS50093">
    <property type="entry name" value="PKD"/>
    <property type="match status" value="1"/>
</dbReference>
<reference evidence="4 5" key="1">
    <citation type="journal article" date="2019" name="Int. J. Syst. Evol. Microbiol.">
        <title>The Global Catalogue of Microorganisms (GCM) 10K type strain sequencing project: providing services to taxonomists for standard genome sequencing and annotation.</title>
        <authorList>
            <consortium name="The Broad Institute Genomics Platform"/>
            <consortium name="The Broad Institute Genome Sequencing Center for Infectious Disease"/>
            <person name="Wu L."/>
            <person name="Ma J."/>
        </authorList>
    </citation>
    <scope>NUCLEOTIDE SEQUENCE [LARGE SCALE GENOMIC DNA]</scope>
    <source>
        <strain evidence="4 5">CGMCC 1.12563</strain>
    </source>
</reference>
<accession>A0ABD6B148</accession>
<organism evidence="4 5">
    <name type="scientific">Halomarina rubra</name>
    <dbReference type="NCBI Taxonomy" id="2071873"/>
    <lineage>
        <taxon>Archaea</taxon>
        <taxon>Methanobacteriati</taxon>
        <taxon>Methanobacteriota</taxon>
        <taxon>Stenosarchaea group</taxon>
        <taxon>Halobacteria</taxon>
        <taxon>Halobacteriales</taxon>
        <taxon>Natronomonadaceae</taxon>
        <taxon>Halomarina</taxon>
    </lineage>
</organism>
<dbReference type="Proteomes" id="UP001597187">
    <property type="component" value="Unassembled WGS sequence"/>
</dbReference>
<evidence type="ECO:0000259" key="3">
    <source>
        <dbReference type="PROSITE" id="PS50093"/>
    </source>
</evidence>
<dbReference type="RefSeq" id="WP_250875647.1">
    <property type="nucleotide sequence ID" value="NZ_JALXFV010000011.1"/>
</dbReference>
<dbReference type="InterPro" id="IPR011635">
    <property type="entry name" value="CARDB"/>
</dbReference>
<feature type="domain" description="PKD" evidence="3">
    <location>
        <begin position="963"/>
        <end position="1053"/>
    </location>
</feature>
<dbReference type="InterPro" id="IPR000601">
    <property type="entry name" value="PKD_dom"/>
</dbReference>
<evidence type="ECO:0000313" key="4">
    <source>
        <dbReference type="EMBL" id="MFD1515722.1"/>
    </source>
</evidence>
<sequence length="1727" mass="180188">MATQRKFALILSALILLSSAIAGVSGLPLQSTAETSTVSVTGTVQADSGGDVSGVLIFNTPDGSSTAPVAADGTFNASITPNTTYTVSYVQSNETSDDVPDIYGLGGYSFTSDTDIGPQKLPVAHNLTVRLVDESGGPVSGSISLSHAKRTGRPYSTNANGVVTADVLGVINYQIKPDDGTLTPVENTTKITADTTLNVTLTQPTTTPDPTVSGALVYPDGTPAADSRVVLKSTTGDVYEMPLNASGAFSTTVSPNETYHISFKQGTAKTGYPDDGRVDFYAYGSISVGTDSVPLGKGMLPEGNVLNLTVADGTGMPVAGAEVQFRQRDGKSAFVVGTTTADGEVLLETASQPGLEVNGTLDMYIKTPEGSKLQNQRLQVYIGESMNKTINLSPTAELTGRVVDVANESVSNGHVTLFGPRYHNTGLNTTGGFTVEVTPYAVYDAKFSQNITAGAYPNDDVPDVYSLGTVQTGAGTTDIETTHLPQGHDLNVTVINTDGKPVSGVDIVVGQHHDGRDTLIYGTTQVDGQFIAQQASVPGIEASGELTVTAKPDSDTGYLRTSTSFVLSNATDVMLELERPVSIDGTITRPDGTPATDYSVYATPLSDSAMFSAEPDSTGAYSIPVDQNMSYSVFAAQYDETEHHIGKRDGLADLHTFANASVSQTGTTVSPTTVPTGHVLDVTVVDEAGTPIQDVSVSVLDDNESTNTYSWLTFQTDRSGMLRPDGASTAGIEVNGSVVVDVYTPEKYKNLDYQRHLTVTNDTSITITLESKNIVSGALADETGETVSGSVIFSGIDVEAFDVAPINDDGSFEKTLDAEGNYSLTFYQADENRDLAPRDGITDLYEFAEVDVSGEAFMLNTIPNASGVLDIRVIDQYGNPVNGSYVYLQPTNVSPAGSVSSLLRTHEDGYAYEVDRNYTGLELTGDVTVSVYPPQEGFTTDVQMQNVTVTGDQEVTFTVDRTTVPTLTASTANAGLGESVTFDVEMNDSDLATAYKWDFDGDGVVDATTTATTTTHAYQQTGTYTVALTVLNGTDPIGYAQTEVTVSDQTAPTTQFQIDGAPVELGNSIDLDASAASDNVDIVEYRWELTAPDGSTKSIKTKESVTTLTPSQAGEWSLTLTTVDAAGNEDTSAAAVFTVLTPASLETTYTVSETELLTNESMTVTATVENTGDVEGSATVAIAVDGTTQDSQAVTLGGGQSKTVAFTLNLTRGKHTVTVNDLGGTTVTAYKPATLETTYLVAETTVLTDEALVVETTIENTGDIDGTMTVPLVIDGEIIDTKTVAVAGGTSETVTFEHTITEAGEYAVTVGEQLTTTVTVERPNPDAPQITDIQITPALSDGLLPVGTTEATALLNVSDPNGDFNTSGVTVSFDGQDVTNETTIDDDSVEFNATGLTDGSTSTLTVVLVDEDGNEATKTVELTVDTADTGGDDNTGGTDGDTGDVGGGTPAPGGMSPAPMPTDSEEDEPVSPFTMTVTSTTNGTTVAVENATAETKFTAEFDDALATQQVTIEHLDVEMAARDEAFEMQVNASATGPSHAAALDTGSVVSYVSVDRQGVNVNSLETATVHFTIDEAALPDDASISDVTLYGYGTEWESLSATRSGATYAVEMSQYSTVAVVVEKPASEPSQSTNESTSQPTTETPTTETPTETPDEEPTVTTTPPSTSTSGLTPTQGGDDAMNDDQAQFTKTDATGSSGFGPGFTGLSVLTAAALFAAIALLAGRRD</sequence>
<dbReference type="CDD" id="cd00146">
    <property type="entry name" value="PKD"/>
    <property type="match status" value="1"/>
</dbReference>
<dbReference type="InterPro" id="IPR013783">
    <property type="entry name" value="Ig-like_fold"/>
</dbReference>
<dbReference type="Pfam" id="PF18911">
    <property type="entry name" value="PKD_4"/>
    <property type="match status" value="1"/>
</dbReference>
<dbReference type="InterPro" id="IPR022409">
    <property type="entry name" value="PKD/Chitinase_dom"/>
</dbReference>
<feature type="region of interest" description="Disordered" evidence="1">
    <location>
        <begin position="1426"/>
        <end position="1470"/>
    </location>
</feature>
<feature type="compositionally biased region" description="Gly residues" evidence="1">
    <location>
        <begin position="1433"/>
        <end position="1451"/>
    </location>
</feature>
<dbReference type="InterPro" id="IPR035986">
    <property type="entry name" value="PKD_dom_sf"/>
</dbReference>
<keyword evidence="2" id="KW-0472">Membrane</keyword>
<feature type="compositionally biased region" description="Low complexity" evidence="1">
    <location>
        <begin position="1659"/>
        <end position="1676"/>
    </location>
</feature>
<dbReference type="EMBL" id="JBHUDC010000011">
    <property type="protein sequence ID" value="MFD1515722.1"/>
    <property type="molecule type" value="Genomic_DNA"/>
</dbReference>
<evidence type="ECO:0000256" key="2">
    <source>
        <dbReference type="SAM" id="Phobius"/>
    </source>
</evidence>
<protein>
    <submittedName>
        <fullName evidence="4">PKD domain-containing protein</fullName>
    </submittedName>
</protein>
<comment type="caution">
    <text evidence="4">The sequence shown here is derived from an EMBL/GenBank/DDBJ whole genome shotgun (WGS) entry which is preliminary data.</text>
</comment>
<name>A0ABD6B148_9EURY</name>
<feature type="region of interest" description="Disordered" evidence="1">
    <location>
        <begin position="1624"/>
        <end position="1704"/>
    </location>
</feature>
<feature type="compositionally biased region" description="Low complexity" evidence="1">
    <location>
        <begin position="1627"/>
        <end position="1652"/>
    </location>
</feature>
<feature type="transmembrane region" description="Helical" evidence="2">
    <location>
        <begin position="1700"/>
        <end position="1723"/>
    </location>
</feature>
<dbReference type="Pfam" id="PF22352">
    <property type="entry name" value="K319L-like_PKD"/>
    <property type="match status" value="1"/>
</dbReference>
<dbReference type="SUPFAM" id="SSF49299">
    <property type="entry name" value="PKD domain"/>
    <property type="match status" value="2"/>
</dbReference>
<keyword evidence="5" id="KW-1185">Reference proteome</keyword>
<proteinExistence type="predicted"/>
<evidence type="ECO:0000256" key="1">
    <source>
        <dbReference type="SAM" id="MobiDB-lite"/>
    </source>
</evidence>
<dbReference type="SMART" id="SM00089">
    <property type="entry name" value="PKD"/>
    <property type="match status" value="2"/>
</dbReference>
<gene>
    <name evidence="4" type="ORF">ACFSBT_20780</name>
</gene>
<dbReference type="Gene3D" id="2.60.40.10">
    <property type="entry name" value="Immunoglobulins"/>
    <property type="match status" value="5"/>
</dbReference>